<dbReference type="InterPro" id="IPR050855">
    <property type="entry name" value="NDM-1-like"/>
</dbReference>
<evidence type="ECO:0000313" key="3">
    <source>
        <dbReference type="EMBL" id="SDX90790.1"/>
    </source>
</evidence>
<dbReference type="Proteomes" id="UP000199286">
    <property type="component" value="Unassembled WGS sequence"/>
</dbReference>
<dbReference type="GO" id="GO:0017001">
    <property type="term" value="P:antibiotic catabolic process"/>
    <property type="evidence" value="ECO:0007669"/>
    <property type="project" value="UniProtKB-ARBA"/>
</dbReference>
<organism evidence="3 4">
    <name type="scientific">Citreimonas salinaria</name>
    <dbReference type="NCBI Taxonomy" id="321339"/>
    <lineage>
        <taxon>Bacteria</taxon>
        <taxon>Pseudomonadati</taxon>
        <taxon>Pseudomonadota</taxon>
        <taxon>Alphaproteobacteria</taxon>
        <taxon>Rhodobacterales</taxon>
        <taxon>Roseobacteraceae</taxon>
        <taxon>Citreimonas</taxon>
    </lineage>
</organism>
<dbReference type="InterPro" id="IPR036866">
    <property type="entry name" value="RibonucZ/Hydroxyglut_hydro"/>
</dbReference>
<dbReference type="AlphaFoldDB" id="A0A1H3FIN4"/>
<evidence type="ECO:0000313" key="4">
    <source>
        <dbReference type="Proteomes" id="UP000199286"/>
    </source>
</evidence>
<dbReference type="SUPFAM" id="SSF56281">
    <property type="entry name" value="Metallo-hydrolase/oxidoreductase"/>
    <property type="match status" value="1"/>
</dbReference>
<accession>A0A1H3FIN4</accession>
<proteinExistence type="inferred from homology"/>
<dbReference type="Gene3D" id="3.60.15.10">
    <property type="entry name" value="Ribonuclease Z/Hydroxyacylglutathione hydrolase-like"/>
    <property type="match status" value="1"/>
</dbReference>
<evidence type="ECO:0000259" key="2">
    <source>
        <dbReference type="SMART" id="SM00849"/>
    </source>
</evidence>
<reference evidence="3 4" key="1">
    <citation type="submission" date="2016-10" db="EMBL/GenBank/DDBJ databases">
        <authorList>
            <person name="de Groot N.N."/>
        </authorList>
    </citation>
    <scope>NUCLEOTIDE SEQUENCE [LARGE SCALE GENOMIC DNA]</scope>
    <source>
        <strain evidence="3 4">DSM 26880</strain>
    </source>
</reference>
<dbReference type="CDD" id="cd16282">
    <property type="entry name" value="metallo-hydrolase-like_MBL-fold"/>
    <property type="match status" value="1"/>
</dbReference>
<dbReference type="SMART" id="SM00849">
    <property type="entry name" value="Lactamase_B"/>
    <property type="match status" value="1"/>
</dbReference>
<name>A0A1H3FIN4_9RHOB</name>
<comment type="similarity">
    <text evidence="1">Belongs to the metallo-beta-lactamase superfamily. Class-B beta-lactamase family.</text>
</comment>
<dbReference type="InterPro" id="IPR001279">
    <property type="entry name" value="Metallo-B-lactamas"/>
</dbReference>
<feature type="domain" description="Metallo-beta-lactamase" evidence="2">
    <location>
        <begin position="92"/>
        <end position="272"/>
    </location>
</feature>
<dbReference type="PANTHER" id="PTHR42951:SF4">
    <property type="entry name" value="ACYL-COENZYME A THIOESTERASE MBLAC2"/>
    <property type="match status" value="1"/>
</dbReference>
<dbReference type="RefSeq" id="WP_245710744.1">
    <property type="nucleotide sequence ID" value="NZ_FNPF01000001.1"/>
</dbReference>
<protein>
    <submittedName>
        <fullName evidence="3">Metallo-beta-lactamase superfamily protein</fullName>
    </submittedName>
</protein>
<keyword evidence="4" id="KW-1185">Reference proteome</keyword>
<dbReference type="Pfam" id="PF00753">
    <property type="entry name" value="Lactamase_B"/>
    <property type="match status" value="1"/>
</dbReference>
<dbReference type="STRING" id="321339.SAMN05444340_101464"/>
<dbReference type="EMBL" id="FNPF01000001">
    <property type="protein sequence ID" value="SDX90790.1"/>
    <property type="molecule type" value="Genomic_DNA"/>
</dbReference>
<gene>
    <name evidence="3" type="ORF">SAMN05444340_101464</name>
</gene>
<sequence>MFEAIIVLCLTGADGPCRDVLLPGYEASDRASCETALDRQFPDLTAFVALRVAAAPHCRPAAEALPMVAVAEGVHVHRGFVEEPDGRNRGDVANLGLVIGGASVAVIDSGSARWMGEAAWRAIRNLTDLPVSHVILTHMHPDHVFGASVFEMAGADVVGHARLPRALAERQGNYLESLGRLIGPQALLATRAPGITRTVDGEDLIDLGNRVLDLRAWPAAHTGTDLTVFDRQTGTLFAGTWCSTPTRPRSTAVCAAGRRCWRSCRRRTSSGWCPVMARRLCPGPRGPSRWRAISRRWPATRARRSRRASA</sequence>
<dbReference type="PANTHER" id="PTHR42951">
    <property type="entry name" value="METALLO-BETA-LACTAMASE DOMAIN-CONTAINING"/>
    <property type="match status" value="1"/>
</dbReference>
<evidence type="ECO:0000256" key="1">
    <source>
        <dbReference type="ARBA" id="ARBA00005250"/>
    </source>
</evidence>